<reference evidence="1 2" key="1">
    <citation type="submission" date="2020-04" db="EMBL/GenBank/DDBJ databases">
        <authorList>
            <person name="Pieper L."/>
        </authorList>
    </citation>
    <scope>NUCLEOTIDE SEQUENCE [LARGE SCALE GENOMIC DNA]</scope>
    <source>
        <strain evidence="1 2">B33</strain>
    </source>
</reference>
<dbReference type="Proteomes" id="UP000524321">
    <property type="component" value="Unassembled WGS sequence"/>
</dbReference>
<dbReference type="PROSITE" id="PS51257">
    <property type="entry name" value="PROKAR_LIPOPROTEIN"/>
    <property type="match status" value="1"/>
</dbReference>
<evidence type="ECO:0000313" key="1">
    <source>
        <dbReference type="EMBL" id="NVB75124.1"/>
    </source>
</evidence>
<dbReference type="SUPFAM" id="SSF48452">
    <property type="entry name" value="TPR-like"/>
    <property type="match status" value="1"/>
</dbReference>
<dbReference type="EMBL" id="JABWDJ010000085">
    <property type="protein sequence ID" value="NVB75124.1"/>
    <property type="molecule type" value="Genomic_DNA"/>
</dbReference>
<reference evidence="1 2" key="2">
    <citation type="submission" date="2020-07" db="EMBL/GenBank/DDBJ databases">
        <title>Bacterial metabolism rescues the inhibition of intestinal drug absorption by food and drug additives.</title>
        <authorList>
            <person name="Zou L."/>
            <person name="Spanogiannopoulos P."/>
            <person name="Chien H.-C."/>
            <person name="Pieper L.M."/>
            <person name="Cai W."/>
            <person name="Khuri N."/>
            <person name="Pottel J."/>
            <person name="Vora B."/>
            <person name="Ni Z."/>
            <person name="Tsakalozou E."/>
            <person name="Zhang W."/>
            <person name="Shoichet B.K."/>
            <person name="Giacomini K.M."/>
            <person name="Turnbaugh P.J."/>
        </authorList>
    </citation>
    <scope>NUCLEOTIDE SEQUENCE [LARGE SCALE GENOMIC DNA]</scope>
    <source>
        <strain evidence="1 2">B33</strain>
    </source>
</reference>
<gene>
    <name evidence="1" type="ORF">HUV05_16635</name>
</gene>
<feature type="non-terminal residue" evidence="1">
    <location>
        <position position="88"/>
    </location>
</feature>
<comment type="caution">
    <text evidence="1">The sequence shown here is derived from an EMBL/GenBank/DDBJ whole genome shotgun (WGS) entry which is preliminary data.</text>
</comment>
<proteinExistence type="predicted"/>
<accession>A0A7Y6PG14</accession>
<organism evidence="1 2">
    <name type="scientific">Phocaeicola vulgatus</name>
    <name type="common">Bacteroides vulgatus</name>
    <dbReference type="NCBI Taxonomy" id="821"/>
    <lineage>
        <taxon>Bacteria</taxon>
        <taxon>Pseudomonadati</taxon>
        <taxon>Bacteroidota</taxon>
        <taxon>Bacteroidia</taxon>
        <taxon>Bacteroidales</taxon>
        <taxon>Bacteroidaceae</taxon>
        <taxon>Phocaeicola</taxon>
    </lineage>
</organism>
<dbReference type="AlphaFoldDB" id="A0A7Y6PG14"/>
<name>A0A7Y6PG14_PHOVU</name>
<dbReference type="InterPro" id="IPR011990">
    <property type="entry name" value="TPR-like_helical_dom_sf"/>
</dbReference>
<protein>
    <submittedName>
        <fullName evidence="1">RagB/SusD family nutrient uptake outer membrane protein</fullName>
    </submittedName>
</protein>
<sequence>MKKYILNAIAIFTFATGLSSCGDSFLETDNYKGVDLEGGLNTVTNVSTALNGTYYQLFYYAFAGNYALAIGDIPTDITYWNTKTGHFD</sequence>
<evidence type="ECO:0000313" key="2">
    <source>
        <dbReference type="Proteomes" id="UP000524321"/>
    </source>
</evidence>